<reference evidence="1" key="1">
    <citation type="journal article" date="2021" name="New Phytol.">
        <title>Evolutionary innovations through gain and loss of genes in the ectomycorrhizal Boletales.</title>
        <authorList>
            <person name="Wu G."/>
            <person name="Miyauchi S."/>
            <person name="Morin E."/>
            <person name="Kuo A."/>
            <person name="Drula E."/>
            <person name="Varga T."/>
            <person name="Kohler A."/>
            <person name="Feng B."/>
            <person name="Cao Y."/>
            <person name="Lipzen A."/>
            <person name="Daum C."/>
            <person name="Hundley H."/>
            <person name="Pangilinan J."/>
            <person name="Johnson J."/>
            <person name="Barry K."/>
            <person name="LaButti K."/>
            <person name="Ng V."/>
            <person name="Ahrendt S."/>
            <person name="Min B."/>
            <person name="Choi I.G."/>
            <person name="Park H."/>
            <person name="Plett J.M."/>
            <person name="Magnuson J."/>
            <person name="Spatafora J.W."/>
            <person name="Nagy L.G."/>
            <person name="Henrissat B."/>
            <person name="Grigoriev I.V."/>
            <person name="Yang Z.L."/>
            <person name="Xu J."/>
            <person name="Martin F.M."/>
        </authorList>
    </citation>
    <scope>NUCLEOTIDE SEQUENCE</scope>
    <source>
        <strain evidence="1">KUC20120723A-06</strain>
    </source>
</reference>
<evidence type="ECO:0000313" key="2">
    <source>
        <dbReference type="Proteomes" id="UP000790709"/>
    </source>
</evidence>
<name>A0ACB8BSI6_9AGAM</name>
<evidence type="ECO:0000313" key="1">
    <source>
        <dbReference type="EMBL" id="KAH7928604.1"/>
    </source>
</evidence>
<accession>A0ACB8BSI6</accession>
<protein>
    <submittedName>
        <fullName evidence="1">Uncharacterized protein</fullName>
    </submittedName>
</protein>
<organism evidence="1 2">
    <name type="scientific">Leucogyrophana mollusca</name>
    <dbReference type="NCBI Taxonomy" id="85980"/>
    <lineage>
        <taxon>Eukaryota</taxon>
        <taxon>Fungi</taxon>
        <taxon>Dikarya</taxon>
        <taxon>Basidiomycota</taxon>
        <taxon>Agaricomycotina</taxon>
        <taxon>Agaricomycetes</taxon>
        <taxon>Agaricomycetidae</taxon>
        <taxon>Boletales</taxon>
        <taxon>Boletales incertae sedis</taxon>
        <taxon>Leucogyrophana</taxon>
    </lineage>
</organism>
<keyword evidence="2" id="KW-1185">Reference proteome</keyword>
<dbReference type="EMBL" id="MU266351">
    <property type="protein sequence ID" value="KAH7928604.1"/>
    <property type="molecule type" value="Genomic_DNA"/>
</dbReference>
<dbReference type="Proteomes" id="UP000790709">
    <property type="component" value="Unassembled WGS sequence"/>
</dbReference>
<sequence>MTKHTGGALLSRVAHAGPLPAEYTLESTLNLARLRSYFELIIGLPCSFSGIVTSQSRSQLEIGKSHYDRHIFTLDSHPDILVSRCLRFIHYGNNLEN</sequence>
<gene>
    <name evidence="1" type="ORF">BV22DRAFT_1030550</name>
</gene>
<proteinExistence type="predicted"/>
<comment type="caution">
    <text evidence="1">The sequence shown here is derived from an EMBL/GenBank/DDBJ whole genome shotgun (WGS) entry which is preliminary data.</text>
</comment>